<dbReference type="FunFam" id="1.10.1200.10:FF:000016">
    <property type="entry name" value="Non-ribosomal peptide synthase"/>
    <property type="match status" value="1"/>
</dbReference>
<dbReference type="Gene3D" id="3.30.300.30">
    <property type="match status" value="1"/>
</dbReference>
<dbReference type="PROSITE" id="PS50075">
    <property type="entry name" value="CARRIER"/>
    <property type="match status" value="1"/>
</dbReference>
<dbReference type="InterPro" id="IPR042099">
    <property type="entry name" value="ANL_N_sf"/>
</dbReference>
<dbReference type="InterPro" id="IPR020845">
    <property type="entry name" value="AMP-binding_CS"/>
</dbReference>
<organism evidence="9 10">
    <name type="scientific">Streptomyces halstedii</name>
    <dbReference type="NCBI Taxonomy" id="1944"/>
    <lineage>
        <taxon>Bacteria</taxon>
        <taxon>Bacillati</taxon>
        <taxon>Actinomycetota</taxon>
        <taxon>Actinomycetes</taxon>
        <taxon>Kitasatosporales</taxon>
        <taxon>Streptomycetaceae</taxon>
        <taxon>Streptomyces</taxon>
    </lineage>
</organism>
<dbReference type="InterPro" id="IPR000873">
    <property type="entry name" value="AMP-dep_synth/lig_dom"/>
</dbReference>
<dbReference type="EMBL" id="JAAGLQ010000345">
    <property type="protein sequence ID" value="NEA17211.1"/>
    <property type="molecule type" value="Genomic_DNA"/>
</dbReference>
<comment type="cofactor">
    <cofactor evidence="1">
        <name>pantetheine 4'-phosphate</name>
        <dbReference type="ChEBI" id="CHEBI:47942"/>
    </cofactor>
</comment>
<dbReference type="Proteomes" id="UP000471293">
    <property type="component" value="Unassembled WGS sequence"/>
</dbReference>
<feature type="domain" description="Carrier" evidence="8">
    <location>
        <begin position="528"/>
        <end position="605"/>
    </location>
</feature>
<sequence length="617" mass="64501">LHEAFFARAADHPGRTALVTTAGEETTYGALAEQALRTAAALTDADVRQGDLVAVTLPKGPAQIAAVLGVLAAGAAYVPLGLEQPAARLARVHATAGFRVVVGDWPGADGPRTLPFPGTQSHEPSPGPCPTSPDALAYVIFTSGSTGEPKGVEISHAAAWNTIADINARHDVGEDDRVFALSALDFDLSVYDLFGLLSAGGSLLLPTEDQRREPARWPGLLDRYGVSVWNTVPALLDLLLDADEGGREGGGARGLRTALVSGDWIGLDLPARLRARTTRPCAFVAMGGATEAAIWSNTLTVTEVDPRWLSIPYGRPLTGQHYRVADPDGRDCPDWVPGELWIGGEGLARGYLGDPGRTAEKFVVRDGRRWYRTGDLGRFRGDGLLEFLGRLDSQLKIAGHRVEAGEIEAALEAHPAVARAAVVAVGERTAKRLVAFAVPLDTPAAGPGTPSGDGAVPPGGERPGLAGTEDPDLTEDLFGLLAERVPVYAVPSRIRLLPALPLTANGKVDRAALAGAAGPEPASTGAEPPRGDTETALAALWRECLPEAGPGPDRHANFFTLGGDSLSALRLLTAIERRLGAAVPVRRFFAAPTVAALAADVTRTLAAHATAYETGEL</sequence>
<dbReference type="GO" id="GO:0017000">
    <property type="term" value="P:antibiotic biosynthetic process"/>
    <property type="evidence" value="ECO:0007669"/>
    <property type="project" value="UniProtKB-ARBA"/>
</dbReference>
<dbReference type="PROSITE" id="PS00012">
    <property type="entry name" value="PHOSPHOPANTETHEINE"/>
    <property type="match status" value="1"/>
</dbReference>
<dbReference type="InterPro" id="IPR006162">
    <property type="entry name" value="Ppantetheine_attach_site"/>
</dbReference>
<proteinExistence type="inferred from homology"/>
<dbReference type="GO" id="GO:0000036">
    <property type="term" value="F:acyl carrier activity"/>
    <property type="evidence" value="ECO:0007669"/>
    <property type="project" value="TreeGrafter"/>
</dbReference>
<evidence type="ECO:0000313" key="9">
    <source>
        <dbReference type="EMBL" id="NEA17211.1"/>
    </source>
</evidence>
<dbReference type="PANTHER" id="PTHR45527:SF10">
    <property type="entry name" value="PYOCHELIN SYNTHASE PCHF"/>
    <property type="match status" value="1"/>
</dbReference>
<evidence type="ECO:0000256" key="1">
    <source>
        <dbReference type="ARBA" id="ARBA00001957"/>
    </source>
</evidence>
<dbReference type="Pfam" id="PF00550">
    <property type="entry name" value="PP-binding"/>
    <property type="match status" value="1"/>
</dbReference>
<keyword evidence="4" id="KW-0596">Phosphopantetheine</keyword>
<evidence type="ECO:0000256" key="7">
    <source>
        <dbReference type="SAM" id="MobiDB-lite"/>
    </source>
</evidence>
<dbReference type="SMART" id="SM00823">
    <property type="entry name" value="PKS_PP"/>
    <property type="match status" value="1"/>
</dbReference>
<dbReference type="GO" id="GO:0043041">
    <property type="term" value="P:amino acid activation for nonribosomal peptide biosynthetic process"/>
    <property type="evidence" value="ECO:0007669"/>
    <property type="project" value="TreeGrafter"/>
</dbReference>
<dbReference type="InterPro" id="IPR010071">
    <property type="entry name" value="AA_adenyl_dom"/>
</dbReference>
<keyword evidence="6" id="KW-0436">Ligase</keyword>
<evidence type="ECO:0000256" key="4">
    <source>
        <dbReference type="ARBA" id="ARBA00022450"/>
    </source>
</evidence>
<protein>
    <submittedName>
        <fullName evidence="9">Amino acid adenylation domain-containing protein</fullName>
    </submittedName>
</protein>
<evidence type="ECO:0000313" key="10">
    <source>
        <dbReference type="Proteomes" id="UP000471293"/>
    </source>
</evidence>
<dbReference type="GO" id="GO:0031177">
    <property type="term" value="F:phosphopantetheine binding"/>
    <property type="evidence" value="ECO:0007669"/>
    <property type="project" value="InterPro"/>
</dbReference>
<evidence type="ECO:0000256" key="6">
    <source>
        <dbReference type="ARBA" id="ARBA00022598"/>
    </source>
</evidence>
<accession>A0A6N9U0D4</accession>
<dbReference type="Pfam" id="PF13193">
    <property type="entry name" value="AMP-binding_C"/>
    <property type="match status" value="1"/>
</dbReference>
<dbReference type="NCBIfam" id="TIGR01733">
    <property type="entry name" value="AA-adenyl-dom"/>
    <property type="match status" value="1"/>
</dbReference>
<comment type="caution">
    <text evidence="9">The sequence shown here is derived from an EMBL/GenBank/DDBJ whole genome shotgun (WGS) entry which is preliminary data.</text>
</comment>
<dbReference type="Gene3D" id="3.40.50.12780">
    <property type="entry name" value="N-terminal domain of ligase-like"/>
    <property type="match status" value="1"/>
</dbReference>
<dbReference type="PROSITE" id="PS00455">
    <property type="entry name" value="AMP_BINDING"/>
    <property type="match status" value="1"/>
</dbReference>
<comment type="similarity">
    <text evidence="3">Belongs to the ATP-dependent AMP-binding enzyme family.</text>
</comment>
<comment type="pathway">
    <text evidence="2">Siderophore biosynthesis.</text>
</comment>
<dbReference type="GO" id="GO:0016874">
    <property type="term" value="F:ligase activity"/>
    <property type="evidence" value="ECO:0007669"/>
    <property type="project" value="UniProtKB-KW"/>
</dbReference>
<dbReference type="GO" id="GO:0005737">
    <property type="term" value="C:cytoplasm"/>
    <property type="evidence" value="ECO:0007669"/>
    <property type="project" value="TreeGrafter"/>
</dbReference>
<dbReference type="SUPFAM" id="SSF56801">
    <property type="entry name" value="Acetyl-CoA synthetase-like"/>
    <property type="match status" value="1"/>
</dbReference>
<dbReference type="AlphaFoldDB" id="A0A6N9U0D4"/>
<gene>
    <name evidence="9" type="ORF">G3I29_17180</name>
</gene>
<dbReference type="SUPFAM" id="SSF47336">
    <property type="entry name" value="ACP-like"/>
    <property type="match status" value="1"/>
</dbReference>
<dbReference type="Pfam" id="PF00501">
    <property type="entry name" value="AMP-binding"/>
    <property type="match status" value="1"/>
</dbReference>
<dbReference type="InterPro" id="IPR045851">
    <property type="entry name" value="AMP-bd_C_sf"/>
</dbReference>
<keyword evidence="5" id="KW-0597">Phosphoprotein</keyword>
<dbReference type="InterPro" id="IPR020806">
    <property type="entry name" value="PKS_PP-bd"/>
</dbReference>
<dbReference type="PANTHER" id="PTHR45527">
    <property type="entry name" value="NONRIBOSOMAL PEPTIDE SYNTHETASE"/>
    <property type="match status" value="1"/>
</dbReference>
<dbReference type="InterPro" id="IPR025110">
    <property type="entry name" value="AMP-bd_C"/>
</dbReference>
<dbReference type="InterPro" id="IPR036736">
    <property type="entry name" value="ACP-like_sf"/>
</dbReference>
<dbReference type="FunFam" id="3.40.50.12780:FF:000012">
    <property type="entry name" value="Non-ribosomal peptide synthetase"/>
    <property type="match status" value="1"/>
</dbReference>
<feature type="non-terminal residue" evidence="9">
    <location>
        <position position="1"/>
    </location>
</feature>
<reference evidence="9 10" key="1">
    <citation type="submission" date="2020-01" db="EMBL/GenBank/DDBJ databases">
        <title>Insect and environment-associated Actinomycetes.</title>
        <authorList>
            <person name="Currrie C."/>
            <person name="Chevrette M."/>
            <person name="Carlson C."/>
            <person name="Stubbendieck R."/>
            <person name="Wendt-Pienkowski E."/>
        </authorList>
    </citation>
    <scope>NUCLEOTIDE SEQUENCE [LARGE SCALE GENOMIC DNA]</scope>
    <source>
        <strain evidence="9 10">SID11342</strain>
    </source>
</reference>
<evidence type="ECO:0000256" key="3">
    <source>
        <dbReference type="ARBA" id="ARBA00006432"/>
    </source>
</evidence>
<dbReference type="Gene3D" id="1.10.1200.10">
    <property type="entry name" value="ACP-like"/>
    <property type="match status" value="1"/>
</dbReference>
<dbReference type="RefSeq" id="WP_164345734.1">
    <property type="nucleotide sequence ID" value="NZ_JAAGLQ010000345.1"/>
</dbReference>
<dbReference type="GO" id="GO:0044550">
    <property type="term" value="P:secondary metabolite biosynthetic process"/>
    <property type="evidence" value="ECO:0007669"/>
    <property type="project" value="TreeGrafter"/>
</dbReference>
<name>A0A6N9U0D4_STRHA</name>
<feature type="region of interest" description="Disordered" evidence="7">
    <location>
        <begin position="440"/>
        <end position="471"/>
    </location>
</feature>
<evidence type="ECO:0000256" key="5">
    <source>
        <dbReference type="ARBA" id="ARBA00022553"/>
    </source>
</evidence>
<evidence type="ECO:0000256" key="2">
    <source>
        <dbReference type="ARBA" id="ARBA00004924"/>
    </source>
</evidence>
<dbReference type="InterPro" id="IPR009081">
    <property type="entry name" value="PP-bd_ACP"/>
</dbReference>
<evidence type="ECO:0000259" key="8">
    <source>
        <dbReference type="PROSITE" id="PS50075"/>
    </source>
</evidence>